<evidence type="ECO:0000256" key="5">
    <source>
        <dbReference type="ARBA" id="ARBA00023242"/>
    </source>
</evidence>
<dbReference type="InterPro" id="IPR045127">
    <property type="entry name" value="TAF11-like"/>
</dbReference>
<dbReference type="InterPro" id="IPR006809">
    <property type="entry name" value="TAFII28_dom"/>
</dbReference>
<feature type="region of interest" description="Disordered" evidence="6">
    <location>
        <begin position="230"/>
        <end position="250"/>
    </location>
</feature>
<keyword evidence="9" id="KW-1185">Reference proteome</keyword>
<feature type="compositionally biased region" description="Polar residues" evidence="6">
    <location>
        <begin position="233"/>
        <end position="244"/>
    </location>
</feature>
<accession>A0ABP1QES5</accession>
<dbReference type="PANTHER" id="PTHR13218">
    <property type="entry name" value="TRANSCRIPTION INITIATION FACTOR TFIID SUBUNIT 11-RELATED"/>
    <property type="match status" value="1"/>
</dbReference>
<dbReference type="CDD" id="cd08048">
    <property type="entry name" value="HFD_TAF11"/>
    <property type="match status" value="1"/>
</dbReference>
<evidence type="ECO:0000259" key="7">
    <source>
        <dbReference type="Pfam" id="PF04719"/>
    </source>
</evidence>
<dbReference type="PANTHER" id="PTHR13218:SF8">
    <property type="entry name" value="TRANSCRIPTION INITIATION FACTOR TFIID SUBUNIT 11"/>
    <property type="match status" value="1"/>
</dbReference>
<dbReference type="EMBL" id="CAXLJM020000028">
    <property type="protein sequence ID" value="CAL8096657.1"/>
    <property type="molecule type" value="Genomic_DNA"/>
</dbReference>
<organism evidence="8 9">
    <name type="scientific">Orchesella dallaii</name>
    <dbReference type="NCBI Taxonomy" id="48710"/>
    <lineage>
        <taxon>Eukaryota</taxon>
        <taxon>Metazoa</taxon>
        <taxon>Ecdysozoa</taxon>
        <taxon>Arthropoda</taxon>
        <taxon>Hexapoda</taxon>
        <taxon>Collembola</taxon>
        <taxon>Entomobryomorpha</taxon>
        <taxon>Entomobryoidea</taxon>
        <taxon>Orchesellidae</taxon>
        <taxon>Orchesellinae</taxon>
        <taxon>Orchesella</taxon>
    </lineage>
</organism>
<protein>
    <recommendedName>
        <fullName evidence="7">TAFII28-like protein domain-containing protein</fullName>
    </recommendedName>
</protein>
<keyword evidence="3" id="KW-0805">Transcription regulation</keyword>
<keyword evidence="4" id="KW-0804">Transcription</keyword>
<feature type="domain" description="TAFII28-like protein" evidence="7">
    <location>
        <begin position="144"/>
        <end position="229"/>
    </location>
</feature>
<feature type="compositionally biased region" description="Polar residues" evidence="6">
    <location>
        <begin position="36"/>
        <end position="47"/>
    </location>
</feature>
<evidence type="ECO:0000256" key="4">
    <source>
        <dbReference type="ARBA" id="ARBA00023163"/>
    </source>
</evidence>
<evidence type="ECO:0000313" key="8">
    <source>
        <dbReference type="EMBL" id="CAL8096657.1"/>
    </source>
</evidence>
<dbReference type="Proteomes" id="UP001642540">
    <property type="component" value="Unassembled WGS sequence"/>
</dbReference>
<gene>
    <name evidence="8" type="ORF">ODALV1_LOCUS9416</name>
</gene>
<comment type="caution">
    <text evidence="8">The sequence shown here is derived from an EMBL/GenBank/DDBJ whole genome shotgun (WGS) entry which is preliminary data.</text>
</comment>
<feature type="compositionally biased region" description="Low complexity" evidence="6">
    <location>
        <begin position="89"/>
        <end position="106"/>
    </location>
</feature>
<evidence type="ECO:0000256" key="2">
    <source>
        <dbReference type="ARBA" id="ARBA00009788"/>
    </source>
</evidence>
<feature type="compositionally biased region" description="Acidic residues" evidence="6">
    <location>
        <begin position="59"/>
        <end position="75"/>
    </location>
</feature>
<dbReference type="InterPro" id="IPR009072">
    <property type="entry name" value="Histone-fold"/>
</dbReference>
<feature type="compositionally biased region" description="Basic and acidic residues" evidence="6">
    <location>
        <begin position="121"/>
        <end position="133"/>
    </location>
</feature>
<evidence type="ECO:0000256" key="6">
    <source>
        <dbReference type="SAM" id="MobiDB-lite"/>
    </source>
</evidence>
<reference evidence="8 9" key="1">
    <citation type="submission" date="2024-08" db="EMBL/GenBank/DDBJ databases">
        <authorList>
            <person name="Cucini C."/>
            <person name="Frati F."/>
        </authorList>
    </citation>
    <scope>NUCLEOTIDE SEQUENCE [LARGE SCALE GENOMIC DNA]</scope>
</reference>
<proteinExistence type="inferred from homology"/>
<dbReference type="SUPFAM" id="SSF47113">
    <property type="entry name" value="Histone-fold"/>
    <property type="match status" value="1"/>
</dbReference>
<comment type="subcellular location">
    <subcellularLocation>
        <location evidence="1">Nucleus</location>
    </subcellularLocation>
</comment>
<feature type="compositionally biased region" description="Polar residues" evidence="6">
    <location>
        <begin position="107"/>
        <end position="117"/>
    </location>
</feature>
<comment type="similarity">
    <text evidence="2">Belongs to the TAF11 family.</text>
</comment>
<feature type="region of interest" description="Disordered" evidence="6">
    <location>
        <begin position="1"/>
        <end position="139"/>
    </location>
</feature>
<name>A0ABP1QES5_9HEXA</name>
<keyword evidence="5" id="KW-0539">Nucleus</keyword>
<dbReference type="Pfam" id="PF04719">
    <property type="entry name" value="TAFII28"/>
    <property type="match status" value="1"/>
</dbReference>
<evidence type="ECO:0000256" key="1">
    <source>
        <dbReference type="ARBA" id="ARBA00004123"/>
    </source>
</evidence>
<dbReference type="Gene3D" id="1.10.20.10">
    <property type="entry name" value="Histone, subunit A"/>
    <property type="match status" value="1"/>
</dbReference>
<evidence type="ECO:0000256" key="3">
    <source>
        <dbReference type="ARBA" id="ARBA00023015"/>
    </source>
</evidence>
<evidence type="ECO:0000313" key="9">
    <source>
        <dbReference type="Proteomes" id="UP001642540"/>
    </source>
</evidence>
<sequence>MDLMSDALSELALPEPPPIVGEVEINTAEDSPVSPEANSNDANNVSDGDTDTPKRAAAEDDNDETDLNSGDNDESESIKNDSSTSEEGSFLVPSAVSLPSSSLTSSEKTTINNSASSGKKALSEKPLKSKKELEEEDEREKMQLLVSNFSEDQYDRYEMYRRSTFPKAAIKRLMQTITGNSVSQNVVIAMSGIAKVFVGEIVEEALDAMERMGETGPLRPKHLREAVRRLRNNRGSVPRSTTKRYNPFPL</sequence>